<dbReference type="PANTHER" id="PTHR43602:SF1">
    <property type="entry name" value="ENOYL-COA HYDRATASE DOMAIN-CONTAINING PROTEIN 3, MITOCHONDRIAL"/>
    <property type="match status" value="1"/>
</dbReference>
<dbReference type="NCBIfam" id="NF006008">
    <property type="entry name" value="PRK08139.1"/>
    <property type="match status" value="1"/>
</dbReference>
<proteinExistence type="inferred from homology"/>
<evidence type="ECO:0000256" key="2">
    <source>
        <dbReference type="ARBA" id="ARBA00022832"/>
    </source>
</evidence>
<dbReference type="InterPro" id="IPR052377">
    <property type="entry name" value="Mitochondrial_ECH-domain"/>
</dbReference>
<evidence type="ECO:0000256" key="6">
    <source>
        <dbReference type="ARBA" id="ARBA00040545"/>
    </source>
</evidence>
<dbReference type="InterPro" id="IPR014748">
    <property type="entry name" value="Enoyl-CoA_hydra_C"/>
</dbReference>
<sequence length="261" mass="28412">MALSSEESNVLVHHDGGITTVTLNRENKRNALSLELLQQLETVLVTCEKDRDCRVIILRAAGKVFSSGHDLKQMVDRSAEEYEALFAQCSRTMQRVRSIPQPVIAEIQGIATAAGCQLVASCDLAIASEDALFATPGVKIGLFCTTPMVPLVRSIPPKIAMEMLLTGDPLSADRAFQIGLINRVVPQQDLASTTREMAEKIAAASKHTIAIGKRAFYEQLSLSEADAYTQSVGVMTENSLHADAKEGIQAFLEKRTPVWQT</sequence>
<evidence type="ECO:0000256" key="3">
    <source>
        <dbReference type="ARBA" id="ARBA00022946"/>
    </source>
</evidence>
<dbReference type="InterPro" id="IPR029045">
    <property type="entry name" value="ClpP/crotonase-like_dom_sf"/>
</dbReference>
<comment type="caution">
    <text evidence="7">The sequence shown here is derived from an EMBL/GenBank/DDBJ whole genome shotgun (WGS) entry which is preliminary data.</text>
</comment>
<dbReference type="PANTHER" id="PTHR43602">
    <property type="match status" value="1"/>
</dbReference>
<keyword evidence="8" id="KW-1185">Reference proteome</keyword>
<dbReference type="EMBL" id="JAJKFW010000024">
    <property type="protein sequence ID" value="MCC9643528.1"/>
    <property type="molecule type" value="Genomic_DNA"/>
</dbReference>
<organism evidence="7 8">
    <name type="scientific">Rhodopirellula halodulae</name>
    <dbReference type="NCBI Taxonomy" id="2894198"/>
    <lineage>
        <taxon>Bacteria</taxon>
        <taxon>Pseudomonadati</taxon>
        <taxon>Planctomycetota</taxon>
        <taxon>Planctomycetia</taxon>
        <taxon>Pirellulales</taxon>
        <taxon>Pirellulaceae</taxon>
        <taxon>Rhodopirellula</taxon>
    </lineage>
</organism>
<keyword evidence="4" id="KW-0443">Lipid metabolism</keyword>
<evidence type="ECO:0000313" key="7">
    <source>
        <dbReference type="EMBL" id="MCC9643528.1"/>
    </source>
</evidence>
<dbReference type="Proteomes" id="UP001430306">
    <property type="component" value="Unassembled WGS sequence"/>
</dbReference>
<evidence type="ECO:0000256" key="4">
    <source>
        <dbReference type="ARBA" id="ARBA00023098"/>
    </source>
</evidence>
<accession>A0ABS8NL38</accession>
<dbReference type="RefSeq" id="WP_230274469.1">
    <property type="nucleotide sequence ID" value="NZ_JAJKFW010000024.1"/>
</dbReference>
<keyword evidence="3" id="KW-0809">Transit peptide</keyword>
<keyword evidence="7" id="KW-0456">Lyase</keyword>
<evidence type="ECO:0000256" key="5">
    <source>
        <dbReference type="ARBA" id="ARBA00037410"/>
    </source>
</evidence>
<name>A0ABS8NL38_9BACT</name>
<comment type="function">
    <text evidence="5">May play a role in fatty acid biosynthesis and insulin sensitivity.</text>
</comment>
<dbReference type="Gene3D" id="1.10.12.10">
    <property type="entry name" value="Lyase 2-enoyl-coa Hydratase, Chain A, domain 2"/>
    <property type="match status" value="1"/>
</dbReference>
<reference evidence="7" key="1">
    <citation type="submission" date="2021-11" db="EMBL/GenBank/DDBJ databases">
        <title>Genome sequence.</title>
        <authorList>
            <person name="Sun Q."/>
        </authorList>
    </citation>
    <scope>NUCLEOTIDE SEQUENCE</scope>
    <source>
        <strain evidence="7">JC740</strain>
    </source>
</reference>
<evidence type="ECO:0000313" key="8">
    <source>
        <dbReference type="Proteomes" id="UP001430306"/>
    </source>
</evidence>
<gene>
    <name evidence="7" type="ORF">LOC71_14680</name>
</gene>
<dbReference type="GO" id="GO:0004300">
    <property type="term" value="F:enoyl-CoA hydratase activity"/>
    <property type="evidence" value="ECO:0007669"/>
    <property type="project" value="UniProtKB-EC"/>
</dbReference>
<protein>
    <recommendedName>
        <fullName evidence="6">Enoyl-CoA hydratase domain-containing protein 3, mitochondrial</fullName>
    </recommendedName>
</protein>
<dbReference type="InterPro" id="IPR001753">
    <property type="entry name" value="Enoyl-CoA_hydra/iso"/>
</dbReference>
<dbReference type="CDD" id="cd06558">
    <property type="entry name" value="crotonase-like"/>
    <property type="match status" value="1"/>
</dbReference>
<keyword evidence="2" id="KW-0276">Fatty acid metabolism</keyword>
<evidence type="ECO:0000256" key="1">
    <source>
        <dbReference type="ARBA" id="ARBA00005254"/>
    </source>
</evidence>
<comment type="similarity">
    <text evidence="1">Belongs to the enoyl-CoA hydratase/isomerase family.</text>
</comment>
<dbReference type="Gene3D" id="3.90.226.10">
    <property type="entry name" value="2-enoyl-CoA Hydratase, Chain A, domain 1"/>
    <property type="match status" value="1"/>
</dbReference>
<dbReference type="SUPFAM" id="SSF52096">
    <property type="entry name" value="ClpP/crotonase"/>
    <property type="match status" value="1"/>
</dbReference>
<dbReference type="Pfam" id="PF00378">
    <property type="entry name" value="ECH_1"/>
    <property type="match status" value="1"/>
</dbReference>